<organism evidence="2 3">
    <name type="scientific">Fusobacterium equinum</name>
    <dbReference type="NCBI Taxonomy" id="134605"/>
    <lineage>
        <taxon>Bacteria</taxon>
        <taxon>Fusobacteriati</taxon>
        <taxon>Fusobacteriota</taxon>
        <taxon>Fusobacteriia</taxon>
        <taxon>Fusobacteriales</taxon>
        <taxon>Fusobacteriaceae</taxon>
        <taxon>Fusobacterium</taxon>
    </lineage>
</organism>
<reference evidence="3" key="1">
    <citation type="submission" date="2016-01" db="EMBL/GenBank/DDBJ databases">
        <authorList>
            <person name="Mitreva M."/>
            <person name="Pepin K.H."/>
            <person name="Mihindukulasuriya K.A."/>
            <person name="Fulton R."/>
            <person name="Fronick C."/>
            <person name="O'Laughlin M."/>
            <person name="Miner T."/>
            <person name="Herter B."/>
            <person name="Rosa B.A."/>
            <person name="Cordes M."/>
            <person name="Tomlinson C."/>
            <person name="Wollam A."/>
            <person name="Palsikar V.B."/>
            <person name="Mardis E.R."/>
            <person name="Wilson R.K."/>
        </authorList>
    </citation>
    <scope>NUCLEOTIDE SEQUENCE [LARGE SCALE GENOMIC DNA]</scope>
    <source>
        <strain evidence="3">CMW8396</strain>
    </source>
</reference>
<evidence type="ECO:0000313" key="3">
    <source>
        <dbReference type="Proteomes" id="UP000070617"/>
    </source>
</evidence>
<comment type="caution">
    <text evidence="2">The sequence shown here is derived from an EMBL/GenBank/DDBJ whole genome shotgun (WGS) entry which is preliminary data.</text>
</comment>
<name>A0A133NLG2_9FUSO</name>
<evidence type="ECO:0000259" key="1">
    <source>
        <dbReference type="PROSITE" id="PS50943"/>
    </source>
</evidence>
<dbReference type="GO" id="GO:0003677">
    <property type="term" value="F:DNA binding"/>
    <property type="evidence" value="ECO:0007669"/>
    <property type="project" value="InterPro"/>
</dbReference>
<dbReference type="Pfam" id="PF13384">
    <property type="entry name" value="HTH_23"/>
    <property type="match status" value="1"/>
</dbReference>
<dbReference type="Gene3D" id="1.10.260.40">
    <property type="entry name" value="lambda repressor-like DNA-binding domains"/>
    <property type="match status" value="1"/>
</dbReference>
<dbReference type="RefSeq" id="WP_005964523.1">
    <property type="nucleotide sequence ID" value="NZ_KQ956508.1"/>
</dbReference>
<dbReference type="CDD" id="cd00093">
    <property type="entry name" value="HTH_XRE"/>
    <property type="match status" value="1"/>
</dbReference>
<dbReference type="AlphaFoldDB" id="A0A133NLG2"/>
<evidence type="ECO:0000313" key="2">
    <source>
        <dbReference type="EMBL" id="KXA17110.1"/>
    </source>
</evidence>
<dbReference type="PATRIC" id="fig|134605.3.peg.63"/>
<dbReference type="Proteomes" id="UP000070617">
    <property type="component" value="Unassembled WGS sequence"/>
</dbReference>
<dbReference type="PROSITE" id="PS50943">
    <property type="entry name" value="HTH_CROC1"/>
    <property type="match status" value="1"/>
</dbReference>
<protein>
    <submittedName>
        <fullName evidence="2">Toxin-antitoxin system, antitoxin component, Xre domain protein</fullName>
    </submittedName>
</protein>
<gene>
    <name evidence="2" type="ORF">HMPREF3206_00062</name>
</gene>
<proteinExistence type="predicted"/>
<dbReference type="InterPro" id="IPR010982">
    <property type="entry name" value="Lambda_DNA-bd_dom_sf"/>
</dbReference>
<feature type="domain" description="HTH cro/C1-type" evidence="1">
    <location>
        <begin position="7"/>
        <end position="64"/>
    </location>
</feature>
<dbReference type="SMART" id="SM00530">
    <property type="entry name" value="HTH_XRE"/>
    <property type="match status" value="1"/>
</dbReference>
<accession>A0A133NLG2</accession>
<dbReference type="InterPro" id="IPR001387">
    <property type="entry name" value="Cro/C1-type_HTH"/>
</dbReference>
<dbReference type="EMBL" id="LRPX01000002">
    <property type="protein sequence ID" value="KXA17110.1"/>
    <property type="molecule type" value="Genomic_DNA"/>
</dbReference>
<sequence>MNIGFKIEEIMKSKNISQAELADKLGVQRQTVFRHLKRWKEGKEPSIRLLREWCDCLEFDYKKIFQ</sequence>
<keyword evidence="3" id="KW-1185">Reference proteome</keyword>
<dbReference type="SUPFAM" id="SSF47413">
    <property type="entry name" value="lambda repressor-like DNA-binding domains"/>
    <property type="match status" value="1"/>
</dbReference>
<dbReference type="STRING" id="134605.HMPREF3206_00062"/>